<name>A0A9P8LXL8_9EUKA</name>
<sequence length="1830" mass="208004">MLITQSKFSNRGKFQQLTVNDQQYSLTVHKIFKPRKFLLRRNDYVVSNQSLYQVQSDITMPTLTPGFSYKKLNQQKVSVVKFEQPGTSLFFPSALPELIRIGDIAHFTDIFEPVGADVEQAGVLLSMHAVQLLQSGVNENLVVPKALKVEKENIVGKLALCFAVSQLSPGNVLPACSQPDNQMGDLKKAIIDLDYPRIKVLISNIKAFNSLELQQLQEQNWILDAFKDNMVGKYESYCKEAMDICLSFEKDSMFEQLKYTQIALKFQESQPNSLPFRSMLNLSLDDHRQLVQVDIRVPEIFNQLCIKLSFQSRKISCSAPSPQKDLQVLQNAYQTKNQNFVKQALAKISIMNVQMRELVKCFQNSNLQEKDIKAVFTSSSLQSQFCASITPLEVGAFFGSRGIVDKLQDIELDGKQLDNVRQRIAFSAACNLKDDVDLFKFYLERVDYKQMNYQELATASFIALNKKVYAYLVQKHKVNLSFTPEQRSMLTAHHVGLLLQMGYCTATALSGMLDILPEAKVFEILQIAILDGNYKLYENDLLTQLLIRGNIQSSDLILTSGYSFQNSNFDYSAMRFFSDQIVHRLTQIIQKQLSQNVQACQVGFVDQLVCGLVQEGRLELLKAVFDTFFANLHLESQLNVVDLVNAWLTLNKKDDLTFQVLIDSLKSISDTLKISLITGVTVSQILLKFAKISQQLPAEIQQTLLTLSSGPYAILNGLYPSDYTHLLFARTICESITVFDCEIAPFLCSIARNIGDQNSPCHNQCQQDIMKTQGQILDLLFGQVQLFDMQVKGDMFLSDVLAENAYKFTVSQIDILIANYRPRHSEGAVCAPLPENQLAKLQSDIEEFYLVKSPQVQLQSTSSSTVSKTFTVRANFYLLEKIVKRSVELQLTSSDIFSIFNSIHLSQPSEAVKLANTLLQLKFTSYSIAVQGFARNSSQLLIALIQYLKTMLKTKFYDLMTDNSHTDYLFFIVANQLQRDDVVIFLQLFSDAQLSILKALKSKGGKILFEELLQRSPSPVYELFLEGAINKNLDTCAHIVLRDGREVEQTASSRQWGVRQMPQSTQFSQKQVLEAVQKHTALAPAMLLLNAQGLSPVHYITSLPAFEFLVQQGVDLKRIDAGTSLFALMEHLDFEVVLFLADQGAELVQVSAPLHSFSSPSISTPFHPSTFSPPQPSLPPISRFLTTFNLTQITQLCDSNLITTLQLTQEILRIDSRGEMAKFKNFLCREFIFQDFQTAKLFATSLVNDWFFETDLVKLNEFAIKFGLFQHKNLFENVKQIVQFNPRTVTVCERANYALCDEDKLKLIQLVNIYGDQCYGLDKFVCKFTYFHAIQRVCIGILGDQKEVAGEQIEVLQASLGYYDCNMKALQYIINAFSFTTILQCLEVFSAFFKEQVTDEMLISAQIEGINVLEYVENRLIGKSGTQQFGKFVARLRAIMKCENAEKLVIRQPKVQKLQTPAFFAEVSPTIVKAANPVQFQNNFSHCQGLVVYNSVPLSLVFIRQISQSKVQYHQYRLEYGSVSSFKLSTYHDNLQIRDSLDLSELQQFQRKKRYQQQFSDIDSAYNEFSRLIKNKFSAEIVNQRLVCRDINIASVVLFSQDVVNLEDFQNLITSCKNVLNSTPASSLTELLNYAMNEKLDCRNIVAFNDSADFTNMSPQELQQHFLSTYQIYYPLNHIKDNQQVVLNYRELLLQQLNVNLQFANFFIARKPLDIAALVNLLGYEFSASFLFQSNVPVRLILKAPLIEKGEVNQPCELISGNNSHRTYHTNFVVQGTFFWLESMNSKSLRAEPYSDYKYVYSNNEIQLQWLDASGYGKDEASCLVMLKSE</sequence>
<gene>
    <name evidence="1" type="ORF">SS50377_21659</name>
</gene>
<comment type="caution">
    <text evidence="1">The sequence shown here is derived from an EMBL/GenBank/DDBJ whole genome shotgun (WGS) entry which is preliminary data.</text>
</comment>
<proteinExistence type="predicted"/>
<accession>A0A9P8LXL8</accession>
<keyword evidence="2" id="KW-1185">Reference proteome</keyword>
<evidence type="ECO:0000313" key="2">
    <source>
        <dbReference type="Proteomes" id="UP000018208"/>
    </source>
</evidence>
<evidence type="ECO:0000313" key="1">
    <source>
        <dbReference type="EMBL" id="KAH0576114.1"/>
    </source>
</evidence>
<organism evidence="1 2">
    <name type="scientific">Spironucleus salmonicida</name>
    <dbReference type="NCBI Taxonomy" id="348837"/>
    <lineage>
        <taxon>Eukaryota</taxon>
        <taxon>Metamonada</taxon>
        <taxon>Diplomonadida</taxon>
        <taxon>Hexamitidae</taxon>
        <taxon>Hexamitinae</taxon>
        <taxon>Spironucleus</taxon>
    </lineage>
</organism>
<dbReference type="RefSeq" id="XP_067766887.1">
    <property type="nucleotide sequence ID" value="XM_067905570.1"/>
</dbReference>
<dbReference type="EMBL" id="AUWU02000002">
    <property type="protein sequence ID" value="KAH0576114.1"/>
    <property type="molecule type" value="Genomic_DNA"/>
</dbReference>
<dbReference type="KEGG" id="ssao:94295682"/>
<reference evidence="1 2" key="1">
    <citation type="journal article" date="2014" name="PLoS Genet.">
        <title>The Genome of Spironucleus salmonicida Highlights a Fish Pathogen Adapted to Fluctuating Environments.</title>
        <authorList>
            <person name="Xu F."/>
            <person name="Jerlstrom-Hultqvist J."/>
            <person name="Einarsson E."/>
            <person name="Astvaldsson A."/>
            <person name="Svard S.G."/>
            <person name="Andersson J.O."/>
        </authorList>
    </citation>
    <scope>NUCLEOTIDE SEQUENCE [LARGE SCALE GENOMIC DNA]</scope>
    <source>
        <strain evidence="1 2">ATCC 50377</strain>
    </source>
</reference>
<dbReference type="Proteomes" id="UP000018208">
    <property type="component" value="Unassembled WGS sequence"/>
</dbReference>
<dbReference type="GeneID" id="94295682"/>
<protein>
    <submittedName>
        <fullName evidence="1">Uncharacterized protein</fullName>
    </submittedName>
</protein>